<evidence type="ECO:0000256" key="3">
    <source>
        <dbReference type="ARBA" id="ARBA00022833"/>
    </source>
</evidence>
<accession>A0ABN8LYG5</accession>
<evidence type="ECO:0000313" key="6">
    <source>
        <dbReference type="EMBL" id="CAH3022167.1"/>
    </source>
</evidence>
<dbReference type="InterPro" id="IPR002893">
    <property type="entry name" value="Znf_MYND"/>
</dbReference>
<keyword evidence="1" id="KW-0479">Metal-binding</keyword>
<reference evidence="6 7" key="1">
    <citation type="submission" date="2022-05" db="EMBL/GenBank/DDBJ databases">
        <authorList>
            <consortium name="Genoscope - CEA"/>
            <person name="William W."/>
        </authorList>
    </citation>
    <scope>NUCLEOTIDE SEQUENCE [LARGE SCALE GENOMIC DNA]</scope>
</reference>
<gene>
    <name evidence="6" type="ORF">PEVE_00014443</name>
</gene>
<dbReference type="InterPro" id="IPR027974">
    <property type="entry name" value="DUF4470"/>
</dbReference>
<dbReference type="Pfam" id="PF14737">
    <property type="entry name" value="DUF4470"/>
    <property type="match status" value="1"/>
</dbReference>
<name>A0ABN8LYG5_9CNID</name>
<dbReference type="SUPFAM" id="SSF144232">
    <property type="entry name" value="HIT/MYND zinc finger-like"/>
    <property type="match status" value="1"/>
</dbReference>
<dbReference type="Pfam" id="PF01753">
    <property type="entry name" value="zf-MYND"/>
    <property type="match status" value="1"/>
</dbReference>
<keyword evidence="7" id="KW-1185">Reference proteome</keyword>
<dbReference type="PROSITE" id="PS01360">
    <property type="entry name" value="ZF_MYND_1"/>
    <property type="match status" value="1"/>
</dbReference>
<dbReference type="EMBL" id="CALNXI010000209">
    <property type="protein sequence ID" value="CAH3022167.1"/>
    <property type="molecule type" value="Genomic_DNA"/>
</dbReference>
<evidence type="ECO:0000259" key="5">
    <source>
        <dbReference type="PROSITE" id="PS50865"/>
    </source>
</evidence>
<feature type="domain" description="MYND-type" evidence="5">
    <location>
        <begin position="7"/>
        <end position="48"/>
    </location>
</feature>
<dbReference type="Gene3D" id="6.10.140.2220">
    <property type="match status" value="1"/>
</dbReference>
<keyword evidence="3" id="KW-0862">Zinc</keyword>
<dbReference type="PROSITE" id="PS50865">
    <property type="entry name" value="ZF_MYND_2"/>
    <property type="match status" value="2"/>
</dbReference>
<proteinExistence type="predicted"/>
<evidence type="ECO:0000256" key="4">
    <source>
        <dbReference type="PROSITE-ProRule" id="PRU00134"/>
    </source>
</evidence>
<feature type="domain" description="MYND-type" evidence="5">
    <location>
        <begin position="57"/>
        <end position="95"/>
    </location>
</feature>
<evidence type="ECO:0000256" key="1">
    <source>
        <dbReference type="ARBA" id="ARBA00022723"/>
    </source>
</evidence>
<comment type="caution">
    <text evidence="6">The sequence shown here is derived from an EMBL/GenBank/DDBJ whole genome shotgun (WGS) entry which is preliminary data.</text>
</comment>
<dbReference type="Proteomes" id="UP001159427">
    <property type="component" value="Unassembled WGS sequence"/>
</dbReference>
<keyword evidence="2 4" id="KW-0863">Zinc-finger</keyword>
<organism evidence="6 7">
    <name type="scientific">Porites evermanni</name>
    <dbReference type="NCBI Taxonomy" id="104178"/>
    <lineage>
        <taxon>Eukaryota</taxon>
        <taxon>Metazoa</taxon>
        <taxon>Cnidaria</taxon>
        <taxon>Anthozoa</taxon>
        <taxon>Hexacorallia</taxon>
        <taxon>Scleractinia</taxon>
        <taxon>Fungiina</taxon>
        <taxon>Poritidae</taxon>
        <taxon>Porites</taxon>
    </lineage>
</organism>
<evidence type="ECO:0000313" key="7">
    <source>
        <dbReference type="Proteomes" id="UP001159427"/>
    </source>
</evidence>
<sequence length="613" mass="71143">MLKRDQCWRCDTICSTPTTKIYCNRCGVAYYCTRKCKGSDEFRHQVDCQTACLKRKCSGCDQEKTALKSCSGCRKAWYCDKECQKKSWPTHKLSCKQVIAKISELSKKLETLSNTTFPGLGCVYYWGNTPATDVINLPLNEGCCYSKPLSVLACGVGDPRNVLLSLCNLPETYEEELTFVLNDICACTLARTVLILYILFKDISVSNFKLNCYARFLLICLLHLRGEDVASSVTQIWYSLRLNDKDYCLVISMLQELIEASNLDELTKGTMQMNRGQFQKLLEVWRTWLNLSSREGDWITEARNRGFTNFDDREGMELYVEELPKEHKASASDWFANGILLPEKSRKKLSRENFTLTGSDFQVNHNKGAFSYKIQSSILPFAGWDYNEVRQWSHSPSLLKMYSEYVNHVLKQSALKLVTGRVKFHFLLCNCMEIARFVPPDHKYDRVTTSNIADYVPLPSILDTYRPLLNLCNPFSVIITEFLNWPRYVNVKEELMVRAFFMPKDDSFRQKIFEDTKNSAIAYSEAYQSFVEYHDHSDQFIQFLRAALLVSKFPHERNCRRIWKSVADYNGLVARDFLRCQNRVFPAKWMLNCRRVSLLNGFERAVEWIIYQS</sequence>
<protein>
    <recommendedName>
        <fullName evidence="5">MYND-type domain-containing protein</fullName>
    </recommendedName>
</protein>
<evidence type="ECO:0000256" key="2">
    <source>
        <dbReference type="ARBA" id="ARBA00022771"/>
    </source>
</evidence>